<evidence type="ECO:0000256" key="1">
    <source>
        <dbReference type="ARBA" id="ARBA00022741"/>
    </source>
</evidence>
<dbReference type="PANTHER" id="PTHR19375">
    <property type="entry name" value="HEAT SHOCK PROTEIN 70KDA"/>
    <property type="match status" value="1"/>
</dbReference>
<evidence type="ECO:0000313" key="3">
    <source>
        <dbReference type="EMBL" id="GJS71537.1"/>
    </source>
</evidence>
<dbReference type="SUPFAM" id="SSF100920">
    <property type="entry name" value="Heat shock protein 70kD (HSP70), peptide-binding domain"/>
    <property type="match status" value="1"/>
</dbReference>
<dbReference type="InterPro" id="IPR043129">
    <property type="entry name" value="ATPase_NBD"/>
</dbReference>
<keyword evidence="1" id="KW-0547">Nucleotide-binding</keyword>
<keyword evidence="3" id="KW-0346">Stress response</keyword>
<keyword evidence="4" id="KW-1185">Reference proteome</keyword>
<proteinExistence type="predicted"/>
<dbReference type="Gene3D" id="3.30.30.30">
    <property type="match status" value="1"/>
</dbReference>
<evidence type="ECO:0000256" key="2">
    <source>
        <dbReference type="ARBA" id="ARBA00022840"/>
    </source>
</evidence>
<protein>
    <submittedName>
        <fullName evidence="3">Heat shock protein 70 family protein</fullName>
    </submittedName>
</protein>
<dbReference type="Gene3D" id="3.90.640.10">
    <property type="entry name" value="Actin, Chain A, domain 4"/>
    <property type="match status" value="1"/>
</dbReference>
<reference evidence="3" key="2">
    <citation type="submission" date="2022-01" db="EMBL/GenBank/DDBJ databases">
        <authorList>
            <person name="Yamashiro T."/>
            <person name="Shiraishi A."/>
            <person name="Satake H."/>
            <person name="Nakayama K."/>
        </authorList>
    </citation>
    <scope>NUCLEOTIDE SEQUENCE</scope>
</reference>
<dbReference type="Pfam" id="PF00012">
    <property type="entry name" value="HSP70"/>
    <property type="match status" value="3"/>
</dbReference>
<keyword evidence="2" id="KW-0067">ATP-binding</keyword>
<sequence length="342" mass="37657">MRLWPFKVIQGVTNTPKIVVTYKGQDKEFLAEEISSMILDKMKEIAGAYLGKDVKNAVITVPAYFIDSQRQATKDAGIIAGLNIMCMINEPTAAAIAYGLDHKSAITGKINVLIFDLGGGTFDVSLSTIEEGGIFEVKAVDGDTHLGGGDFDNQMVDHCVREFIRKWKKDLTGNKRAMGRLRFACENGKRILSSATQTSLDLDGLHEGFDFSMRFSFEELNMSLFDKCIKILEKCLTDAKMKKSWIDEIILELCKSVHPDEAIAYGAAIVAAKLTGTRDKNVQEVLLTDVTPSSIDNHLLGMFLTTGIPPAPKAEIQFKDCFDIDADGILTVTSQINIIPDY</sequence>
<dbReference type="SUPFAM" id="SSF53067">
    <property type="entry name" value="Actin-like ATPase domain"/>
    <property type="match status" value="2"/>
</dbReference>
<dbReference type="InterPro" id="IPR029047">
    <property type="entry name" value="HSP70_peptide-bd_sf"/>
</dbReference>
<comment type="caution">
    <text evidence="3">The sequence shown here is derived from an EMBL/GenBank/DDBJ whole genome shotgun (WGS) entry which is preliminary data.</text>
</comment>
<organism evidence="3 4">
    <name type="scientific">Tanacetum coccineum</name>
    <dbReference type="NCBI Taxonomy" id="301880"/>
    <lineage>
        <taxon>Eukaryota</taxon>
        <taxon>Viridiplantae</taxon>
        <taxon>Streptophyta</taxon>
        <taxon>Embryophyta</taxon>
        <taxon>Tracheophyta</taxon>
        <taxon>Spermatophyta</taxon>
        <taxon>Magnoliopsida</taxon>
        <taxon>eudicotyledons</taxon>
        <taxon>Gunneridae</taxon>
        <taxon>Pentapetalae</taxon>
        <taxon>asterids</taxon>
        <taxon>campanulids</taxon>
        <taxon>Asterales</taxon>
        <taxon>Asteraceae</taxon>
        <taxon>Asteroideae</taxon>
        <taxon>Anthemideae</taxon>
        <taxon>Anthemidinae</taxon>
        <taxon>Tanacetum</taxon>
    </lineage>
</organism>
<dbReference type="Proteomes" id="UP001151760">
    <property type="component" value="Unassembled WGS sequence"/>
</dbReference>
<dbReference type="InterPro" id="IPR013126">
    <property type="entry name" value="Hsp_70_fam"/>
</dbReference>
<accession>A0ABQ4Y2C0</accession>
<gene>
    <name evidence="3" type="ORF">Tco_0704378</name>
</gene>
<dbReference type="Gene3D" id="3.30.420.40">
    <property type="match status" value="2"/>
</dbReference>
<name>A0ABQ4Y2C0_9ASTR</name>
<dbReference type="EMBL" id="BQNB010010013">
    <property type="protein sequence ID" value="GJS71537.1"/>
    <property type="molecule type" value="Genomic_DNA"/>
</dbReference>
<reference evidence="3" key="1">
    <citation type="journal article" date="2022" name="Int. J. Mol. Sci.">
        <title>Draft Genome of Tanacetum Coccineum: Genomic Comparison of Closely Related Tanacetum-Family Plants.</title>
        <authorList>
            <person name="Yamashiro T."/>
            <person name="Shiraishi A."/>
            <person name="Nakayama K."/>
            <person name="Satake H."/>
        </authorList>
    </citation>
    <scope>NUCLEOTIDE SEQUENCE</scope>
</reference>
<dbReference type="Gene3D" id="2.60.34.10">
    <property type="entry name" value="Substrate Binding Domain Of DNAk, Chain A, domain 1"/>
    <property type="match status" value="1"/>
</dbReference>
<evidence type="ECO:0000313" key="4">
    <source>
        <dbReference type="Proteomes" id="UP001151760"/>
    </source>
</evidence>